<name>A0AAN9M993_CANGL</name>
<keyword evidence="2" id="KW-1185">Reference proteome</keyword>
<evidence type="ECO:0000313" key="1">
    <source>
        <dbReference type="EMBL" id="KAK7349826.1"/>
    </source>
</evidence>
<dbReference type="AlphaFoldDB" id="A0AAN9M993"/>
<evidence type="ECO:0000313" key="2">
    <source>
        <dbReference type="Proteomes" id="UP001367508"/>
    </source>
</evidence>
<reference evidence="1 2" key="1">
    <citation type="submission" date="2024-01" db="EMBL/GenBank/DDBJ databases">
        <title>The genomes of 5 underutilized Papilionoideae crops provide insights into root nodulation and disease resistanc.</title>
        <authorList>
            <person name="Jiang F."/>
        </authorList>
    </citation>
    <scope>NUCLEOTIDE SEQUENCE [LARGE SCALE GENOMIC DNA]</scope>
    <source>
        <strain evidence="1">LVBAO_FW01</strain>
        <tissue evidence="1">Leaves</tissue>
    </source>
</reference>
<organism evidence="1 2">
    <name type="scientific">Canavalia gladiata</name>
    <name type="common">Sword bean</name>
    <name type="synonym">Dolichos gladiatus</name>
    <dbReference type="NCBI Taxonomy" id="3824"/>
    <lineage>
        <taxon>Eukaryota</taxon>
        <taxon>Viridiplantae</taxon>
        <taxon>Streptophyta</taxon>
        <taxon>Embryophyta</taxon>
        <taxon>Tracheophyta</taxon>
        <taxon>Spermatophyta</taxon>
        <taxon>Magnoliopsida</taxon>
        <taxon>eudicotyledons</taxon>
        <taxon>Gunneridae</taxon>
        <taxon>Pentapetalae</taxon>
        <taxon>rosids</taxon>
        <taxon>fabids</taxon>
        <taxon>Fabales</taxon>
        <taxon>Fabaceae</taxon>
        <taxon>Papilionoideae</taxon>
        <taxon>50 kb inversion clade</taxon>
        <taxon>NPAAA clade</taxon>
        <taxon>indigoferoid/millettioid clade</taxon>
        <taxon>Phaseoleae</taxon>
        <taxon>Canavalia</taxon>
    </lineage>
</organism>
<proteinExistence type="predicted"/>
<dbReference type="Proteomes" id="UP001367508">
    <property type="component" value="Unassembled WGS sequence"/>
</dbReference>
<dbReference type="EMBL" id="JAYMYQ010000002">
    <property type="protein sequence ID" value="KAK7349826.1"/>
    <property type="molecule type" value="Genomic_DNA"/>
</dbReference>
<comment type="caution">
    <text evidence="1">The sequence shown here is derived from an EMBL/GenBank/DDBJ whole genome shotgun (WGS) entry which is preliminary data.</text>
</comment>
<sequence>MCINSWVMVFLYYNHNRVNAEEGARKHVPSGPRVALIPSALACKRPLGHAPQIFGFGLDWQAKRDGVRKDVLVDPVTFNPLHRPRYLLNVVYIPLVHAETTRRGFILKETTVNQPLRYGFERETCCGRLPCVAIPFSNLGIQRGNIFAFTSPPLNDQGLDQLIYTTGPAGTNTAASTPHGTFFLTYACNSDHVHGHLVPLGQLGSIRTSLKTFSGVASASSIRARTFELGVLLSRNQECSAEIQEMLLDLRKLEASEGCIVTHMTLRILKDRTKKGRYLIHMPRVGDKRRLHYNPYDSSDIEGQGMLHLQIRSSSHEISDHLQSAV</sequence>
<gene>
    <name evidence="1" type="ORF">VNO77_07556</name>
</gene>
<accession>A0AAN9M993</accession>
<protein>
    <submittedName>
        <fullName evidence="1">Uncharacterized protein</fullName>
    </submittedName>
</protein>